<evidence type="ECO:0000256" key="10">
    <source>
        <dbReference type="ARBA" id="ARBA00023157"/>
    </source>
</evidence>
<keyword evidence="4" id="KW-1003">Cell membrane</keyword>
<evidence type="ECO:0000313" key="18">
    <source>
        <dbReference type="EMBL" id="KAJ7365068.1"/>
    </source>
</evidence>
<accession>A0A9X0CNF1</accession>
<dbReference type="CDD" id="cd00637">
    <property type="entry name" value="7tm_classA_rhodopsin-like"/>
    <property type="match status" value="1"/>
</dbReference>
<comment type="subcellular location">
    <subcellularLocation>
        <location evidence="2">Cell membrane</location>
        <topology evidence="2">Multi-pass membrane protein</topology>
    </subcellularLocation>
    <subcellularLocation>
        <location evidence="1">Cell projection</location>
        <location evidence="1">Cilium membrane</location>
    </subcellularLocation>
</comment>
<protein>
    <submittedName>
        <fullName evidence="18">Melatonin- receptor</fullName>
    </submittedName>
</protein>
<keyword evidence="19" id="KW-1185">Reference proteome</keyword>
<evidence type="ECO:0000256" key="8">
    <source>
        <dbReference type="ARBA" id="ARBA00023069"/>
    </source>
</evidence>
<dbReference type="InterPro" id="IPR000276">
    <property type="entry name" value="GPCR_Rhodpsn"/>
</dbReference>
<dbReference type="AlphaFoldDB" id="A0A9X0CNF1"/>
<dbReference type="InterPro" id="IPR017452">
    <property type="entry name" value="GPCR_Rhodpsn_7TM"/>
</dbReference>
<dbReference type="PROSITE" id="PS50262">
    <property type="entry name" value="G_PROTEIN_RECEP_F1_2"/>
    <property type="match status" value="1"/>
</dbReference>
<dbReference type="OrthoDB" id="5957871at2759"/>
<dbReference type="EMBL" id="MU827304">
    <property type="protein sequence ID" value="KAJ7365068.1"/>
    <property type="molecule type" value="Genomic_DNA"/>
</dbReference>
<keyword evidence="13 15" id="KW-0807">Transducer</keyword>
<keyword evidence="9 16" id="KW-0472">Membrane</keyword>
<evidence type="ECO:0000256" key="5">
    <source>
        <dbReference type="ARBA" id="ARBA00022692"/>
    </source>
</evidence>
<dbReference type="PANTHER" id="PTHR22752:SF10">
    <property type="entry name" value="G-PROTEIN COUPLED RECEPTOR 161"/>
    <property type="match status" value="1"/>
</dbReference>
<keyword evidence="11 15" id="KW-0675">Receptor</keyword>
<evidence type="ECO:0000259" key="17">
    <source>
        <dbReference type="PROSITE" id="PS50262"/>
    </source>
</evidence>
<gene>
    <name evidence="18" type="primary">GPR50_9</name>
    <name evidence="18" type="ORF">OS493_007711</name>
</gene>
<dbReference type="SUPFAM" id="SSF81321">
    <property type="entry name" value="Family A G protein-coupled receptor-like"/>
    <property type="match status" value="1"/>
</dbReference>
<evidence type="ECO:0000256" key="4">
    <source>
        <dbReference type="ARBA" id="ARBA00022475"/>
    </source>
</evidence>
<organism evidence="18 19">
    <name type="scientific">Desmophyllum pertusum</name>
    <dbReference type="NCBI Taxonomy" id="174260"/>
    <lineage>
        <taxon>Eukaryota</taxon>
        <taxon>Metazoa</taxon>
        <taxon>Cnidaria</taxon>
        <taxon>Anthozoa</taxon>
        <taxon>Hexacorallia</taxon>
        <taxon>Scleractinia</taxon>
        <taxon>Caryophylliina</taxon>
        <taxon>Caryophylliidae</taxon>
        <taxon>Desmophyllum</taxon>
    </lineage>
</organism>
<feature type="transmembrane region" description="Helical" evidence="16">
    <location>
        <begin position="65"/>
        <end position="89"/>
    </location>
</feature>
<evidence type="ECO:0000256" key="2">
    <source>
        <dbReference type="ARBA" id="ARBA00004651"/>
    </source>
</evidence>
<evidence type="ECO:0000256" key="11">
    <source>
        <dbReference type="ARBA" id="ARBA00023170"/>
    </source>
</evidence>
<dbReference type="Gene3D" id="1.20.1070.10">
    <property type="entry name" value="Rhodopsin 7-helix transmembrane proteins"/>
    <property type="match status" value="1"/>
</dbReference>
<keyword evidence="3" id="KW-0217">Developmental protein</keyword>
<sequence>MSKLEELLKFHNERLSRELASRTTSAIVVESTLTAVVALCASLGNMLVCSTIARNPRLHTPTNVLIFALAMTDVTMSLATMPITTGVLISGRWIYSKEVCLFQGSFPLTLAASSLLLMVVIAVNRYLCVVKPNLYRQVFTTKKSIGFAIGALCLASVPCLSPLFYAREGYQFHPGKAYCAFAMEQNPIFAICMGLSLIITPFIIMSFLYLRIYCSVRNAVFPQGNSNAESQRTTHVQEVKVTKTLAAVLLGFSCCWFSYCGHRPDRYEQWCTNPTATSVLLVRIINLHVLGYKPGVVWAHEPIVSRRIQTNHHLQDCGVKLSMLPT</sequence>
<reference evidence="18" key="1">
    <citation type="submission" date="2023-01" db="EMBL/GenBank/DDBJ databases">
        <title>Genome assembly of the deep-sea coral Lophelia pertusa.</title>
        <authorList>
            <person name="Herrera S."/>
            <person name="Cordes E."/>
        </authorList>
    </citation>
    <scope>NUCLEOTIDE SEQUENCE</scope>
    <source>
        <strain evidence="18">USNM1676648</strain>
        <tissue evidence="18">Polyp</tissue>
    </source>
</reference>
<dbReference type="GO" id="GO:0060170">
    <property type="term" value="C:ciliary membrane"/>
    <property type="evidence" value="ECO:0007669"/>
    <property type="project" value="UniProtKB-SubCell"/>
</dbReference>
<evidence type="ECO:0000256" key="14">
    <source>
        <dbReference type="ARBA" id="ARBA00023273"/>
    </source>
</evidence>
<dbReference type="PROSITE" id="PS00237">
    <property type="entry name" value="G_PROTEIN_RECEP_F1_1"/>
    <property type="match status" value="1"/>
</dbReference>
<feature type="transmembrane region" description="Helical" evidence="16">
    <location>
        <begin position="33"/>
        <end position="53"/>
    </location>
</feature>
<evidence type="ECO:0000256" key="1">
    <source>
        <dbReference type="ARBA" id="ARBA00004309"/>
    </source>
</evidence>
<evidence type="ECO:0000256" key="9">
    <source>
        <dbReference type="ARBA" id="ARBA00023136"/>
    </source>
</evidence>
<dbReference type="GO" id="GO:0005768">
    <property type="term" value="C:endosome"/>
    <property type="evidence" value="ECO:0007669"/>
    <property type="project" value="TreeGrafter"/>
</dbReference>
<evidence type="ECO:0000256" key="12">
    <source>
        <dbReference type="ARBA" id="ARBA00023180"/>
    </source>
</evidence>
<dbReference type="Proteomes" id="UP001163046">
    <property type="component" value="Unassembled WGS sequence"/>
</dbReference>
<dbReference type="GO" id="GO:0004930">
    <property type="term" value="F:G protein-coupled receptor activity"/>
    <property type="evidence" value="ECO:0007669"/>
    <property type="project" value="UniProtKB-KW"/>
</dbReference>
<evidence type="ECO:0000256" key="7">
    <source>
        <dbReference type="ARBA" id="ARBA00023040"/>
    </source>
</evidence>
<comment type="caution">
    <text evidence="18">The sequence shown here is derived from an EMBL/GenBank/DDBJ whole genome shotgun (WGS) entry which is preliminary data.</text>
</comment>
<keyword evidence="6 16" id="KW-1133">Transmembrane helix</keyword>
<proteinExistence type="inferred from homology"/>
<keyword evidence="5 15" id="KW-0812">Transmembrane</keyword>
<keyword evidence="12" id="KW-0325">Glycoprotein</keyword>
<comment type="similarity">
    <text evidence="15">Belongs to the G-protein coupled receptor 1 family.</text>
</comment>
<feature type="domain" description="G-protein coupled receptors family 1 profile" evidence="17">
    <location>
        <begin position="44"/>
        <end position="259"/>
    </location>
</feature>
<evidence type="ECO:0000256" key="3">
    <source>
        <dbReference type="ARBA" id="ARBA00022473"/>
    </source>
</evidence>
<evidence type="ECO:0000256" key="16">
    <source>
        <dbReference type="SAM" id="Phobius"/>
    </source>
</evidence>
<dbReference type="Pfam" id="PF00001">
    <property type="entry name" value="7tm_1"/>
    <property type="match status" value="1"/>
</dbReference>
<dbReference type="PANTHER" id="PTHR22752">
    <property type="entry name" value="G PROTEIN-COUPLED RECEPTOR"/>
    <property type="match status" value="1"/>
</dbReference>
<name>A0A9X0CNF1_9CNID</name>
<evidence type="ECO:0000313" key="19">
    <source>
        <dbReference type="Proteomes" id="UP001163046"/>
    </source>
</evidence>
<feature type="transmembrane region" description="Helical" evidence="16">
    <location>
        <begin position="101"/>
        <end position="123"/>
    </location>
</feature>
<keyword evidence="7 15" id="KW-0297">G-protein coupled receptor</keyword>
<evidence type="ECO:0000256" key="15">
    <source>
        <dbReference type="RuleBase" id="RU000688"/>
    </source>
</evidence>
<evidence type="ECO:0000256" key="6">
    <source>
        <dbReference type="ARBA" id="ARBA00022989"/>
    </source>
</evidence>
<evidence type="ECO:0000256" key="13">
    <source>
        <dbReference type="ARBA" id="ARBA00023224"/>
    </source>
</evidence>
<dbReference type="PRINTS" id="PR00237">
    <property type="entry name" value="GPCRRHODOPSN"/>
</dbReference>
<feature type="transmembrane region" description="Helical" evidence="16">
    <location>
        <begin position="186"/>
        <end position="210"/>
    </location>
</feature>
<keyword evidence="10" id="KW-1015">Disulfide bond</keyword>
<keyword evidence="14" id="KW-0966">Cell projection</keyword>
<keyword evidence="8" id="KW-0969">Cilium</keyword>
<feature type="transmembrane region" description="Helical" evidence="16">
    <location>
        <begin position="144"/>
        <end position="166"/>
    </location>
</feature>